<organism evidence="1">
    <name type="scientific">Candidatus Methanophagaceae archaeon ANME-1 ERB6</name>
    <dbReference type="NCBI Taxonomy" id="2759912"/>
    <lineage>
        <taxon>Archaea</taxon>
        <taxon>Methanobacteriati</taxon>
        <taxon>Methanobacteriota</taxon>
        <taxon>Stenosarchaea group</taxon>
        <taxon>Methanomicrobia</taxon>
        <taxon>Candidatus Methanophagales</taxon>
        <taxon>Candidatus Methanophagaceae</taxon>
    </lineage>
</organism>
<evidence type="ECO:0000313" key="1">
    <source>
        <dbReference type="EMBL" id="QNO51807.1"/>
    </source>
</evidence>
<reference evidence="1" key="1">
    <citation type="submission" date="2020-06" db="EMBL/GenBank/DDBJ databases">
        <title>Unique genomic features of the anaerobic methanotrophic archaea.</title>
        <authorList>
            <person name="Chadwick G.L."/>
            <person name="Skennerton C.T."/>
            <person name="Laso-Perez R."/>
            <person name="Leu A.O."/>
            <person name="Speth D.R."/>
            <person name="Yu H."/>
            <person name="Morgan-Lang C."/>
            <person name="Hatzenpichler R."/>
            <person name="Goudeau D."/>
            <person name="Malmstrom R."/>
            <person name="Brazelton W.J."/>
            <person name="Woyke T."/>
            <person name="Hallam S.J."/>
            <person name="Tyson G.W."/>
            <person name="Wegener G."/>
            <person name="Boetius A."/>
            <person name="Orphan V."/>
        </authorList>
    </citation>
    <scope>NUCLEOTIDE SEQUENCE</scope>
</reference>
<accession>A0A7G9YUX3</accession>
<gene>
    <name evidence="1" type="ORF">PFGANNDM_00042</name>
</gene>
<proteinExistence type="predicted"/>
<dbReference type="AlphaFoldDB" id="A0A7G9YUX3"/>
<name>A0A7G9YUX3_9EURY</name>
<protein>
    <submittedName>
        <fullName evidence="1">Uncharacterized protein</fullName>
    </submittedName>
</protein>
<sequence length="252" mass="30113">MLKITTDSFPFDLYYVQLYDRYRKVRTTIRRCISEYPYEDAYRDALCKLDAILTSVLVDKCVKTLAKSLKYDRRIFRRLRGILENEDQRSREVVEGRMSRFLSSLERKATTNKKYAPLVKQLKKFWGGLFYTYDHDCIPRTNNDMERFIWELRKKWKRMTGCTRVDEWIAFRAPTGIYMFNLIGCSPPLKELGFSVDLAEMLSSVSYESYRRCMEEYEGQKGDDRIRRRGNHDVEAVLTEIERLNRAVSMRE</sequence>
<dbReference type="EMBL" id="MT631478">
    <property type="protein sequence ID" value="QNO51807.1"/>
    <property type="molecule type" value="Genomic_DNA"/>
</dbReference>